<evidence type="ECO:0000313" key="5">
    <source>
        <dbReference type="Proteomes" id="UP000521943"/>
    </source>
</evidence>
<dbReference type="PRINTS" id="PR00682">
    <property type="entry name" value="IPNSYNTHASE"/>
</dbReference>
<evidence type="ECO:0000313" key="4">
    <source>
        <dbReference type="EMBL" id="KAF6756174.1"/>
    </source>
</evidence>
<reference evidence="4 5" key="1">
    <citation type="submission" date="2020-07" db="EMBL/GenBank/DDBJ databases">
        <title>Comparative genomics of pyrophilous fungi reveals a link between fire events and developmental genes.</title>
        <authorList>
            <consortium name="DOE Joint Genome Institute"/>
            <person name="Steindorff A.S."/>
            <person name="Carver A."/>
            <person name="Calhoun S."/>
            <person name="Stillman K."/>
            <person name="Liu H."/>
            <person name="Lipzen A."/>
            <person name="Pangilinan J."/>
            <person name="Labutti K."/>
            <person name="Bruns T.D."/>
            <person name="Grigoriev I.V."/>
        </authorList>
    </citation>
    <scope>NUCLEOTIDE SEQUENCE [LARGE SCALE GENOMIC DNA]</scope>
    <source>
        <strain evidence="4 5">CBS 144469</strain>
    </source>
</reference>
<keyword evidence="1" id="KW-0560">Oxidoreductase</keyword>
<dbReference type="GO" id="GO:0046872">
    <property type="term" value="F:metal ion binding"/>
    <property type="evidence" value="ECO:0007669"/>
    <property type="project" value="UniProtKB-KW"/>
</dbReference>
<dbReference type="InterPro" id="IPR044861">
    <property type="entry name" value="IPNS-like_FE2OG_OXY"/>
</dbReference>
<keyword evidence="1" id="KW-0479">Metal-binding</keyword>
<keyword evidence="4" id="KW-0223">Dioxygenase</keyword>
<dbReference type="Proteomes" id="UP000521943">
    <property type="component" value="Unassembled WGS sequence"/>
</dbReference>
<gene>
    <name evidence="4" type="ORF">DFP72DRAFT_989847</name>
</gene>
<dbReference type="OrthoDB" id="288590at2759"/>
<dbReference type="GO" id="GO:0051213">
    <property type="term" value="F:dioxygenase activity"/>
    <property type="evidence" value="ECO:0007669"/>
    <property type="project" value="UniProtKB-KW"/>
</dbReference>
<dbReference type="EMBL" id="JACGCI010000027">
    <property type="protein sequence ID" value="KAF6756174.1"/>
    <property type="molecule type" value="Genomic_DNA"/>
</dbReference>
<comment type="caution">
    <text evidence="4">The sequence shown here is derived from an EMBL/GenBank/DDBJ whole genome shotgun (WGS) entry which is preliminary data.</text>
</comment>
<dbReference type="InterPro" id="IPR005123">
    <property type="entry name" value="Oxoglu/Fe-dep_dioxygenase_dom"/>
</dbReference>
<dbReference type="SUPFAM" id="SSF51197">
    <property type="entry name" value="Clavaminate synthase-like"/>
    <property type="match status" value="1"/>
</dbReference>
<evidence type="ECO:0000259" key="3">
    <source>
        <dbReference type="PROSITE" id="PS51471"/>
    </source>
</evidence>
<dbReference type="PROSITE" id="PS51471">
    <property type="entry name" value="FE2OG_OXY"/>
    <property type="match status" value="1"/>
</dbReference>
<protein>
    <submittedName>
        <fullName evidence="4">Thymine dioxygenase</fullName>
    </submittedName>
</protein>
<dbReference type="Pfam" id="PF14226">
    <property type="entry name" value="DIOX_N"/>
    <property type="match status" value="1"/>
</dbReference>
<dbReference type="InterPro" id="IPR027443">
    <property type="entry name" value="IPNS-like_sf"/>
</dbReference>
<organism evidence="4 5">
    <name type="scientific">Ephemerocybe angulata</name>
    <dbReference type="NCBI Taxonomy" id="980116"/>
    <lineage>
        <taxon>Eukaryota</taxon>
        <taxon>Fungi</taxon>
        <taxon>Dikarya</taxon>
        <taxon>Basidiomycota</taxon>
        <taxon>Agaricomycotina</taxon>
        <taxon>Agaricomycetes</taxon>
        <taxon>Agaricomycetidae</taxon>
        <taxon>Agaricales</taxon>
        <taxon>Agaricineae</taxon>
        <taxon>Psathyrellaceae</taxon>
        <taxon>Ephemerocybe</taxon>
    </lineage>
</organism>
<accession>A0A8H6HZX8</accession>
<feature type="region of interest" description="Disordered" evidence="2">
    <location>
        <begin position="82"/>
        <end position="102"/>
    </location>
</feature>
<dbReference type="Pfam" id="PF03171">
    <property type="entry name" value="2OG-FeII_Oxy"/>
    <property type="match status" value="1"/>
</dbReference>
<dbReference type="InterPro" id="IPR050231">
    <property type="entry name" value="Iron_ascorbate_oxido_reductase"/>
</dbReference>
<sequence>MVSFAQPQESPVTRSEENAIETIDFSGFLVGNDESRKSVAKAILESFKTIGFVCLTNHGLPQDKVEAMFTLSKNFLDLPMDKKMLAPHPPEGGHHRGYSSPGRELVSQHVYDRDDLKALREQSKDYKESFESGRADDPVMPNIWPPDDILPGFKEACLDFYWTCYELEKNILRALGIAFELGEEYFTSVHKNADSQLRLLHYPSAPYEEEGVSRISAHTDFDTFTILFQDDVGGLEIEDPNMPGSYLPVKPVPNSVVVNAGDFLAMWSNDTLKSTSHRVVAPPSAAVGGIMPSRYSIPYFCACDFNTVVDAIPGTWGEGRPKKYEPTSAMEYIMKRFATAY</sequence>
<name>A0A8H6HZX8_9AGAR</name>
<keyword evidence="5" id="KW-1185">Reference proteome</keyword>
<feature type="domain" description="Fe2OG dioxygenase" evidence="3">
    <location>
        <begin position="192"/>
        <end position="303"/>
    </location>
</feature>
<evidence type="ECO:0000256" key="1">
    <source>
        <dbReference type="RuleBase" id="RU003682"/>
    </source>
</evidence>
<dbReference type="AlphaFoldDB" id="A0A8H6HZX8"/>
<keyword evidence="1" id="KW-0408">Iron</keyword>
<dbReference type="InterPro" id="IPR026992">
    <property type="entry name" value="DIOX_N"/>
</dbReference>
<dbReference type="Gene3D" id="2.60.120.330">
    <property type="entry name" value="B-lactam Antibiotic, Isopenicillin N Synthase, Chain"/>
    <property type="match status" value="1"/>
</dbReference>
<comment type="similarity">
    <text evidence="1">Belongs to the iron/ascorbate-dependent oxidoreductase family.</text>
</comment>
<dbReference type="PANTHER" id="PTHR47990">
    <property type="entry name" value="2-OXOGLUTARATE (2OG) AND FE(II)-DEPENDENT OXYGENASE SUPERFAMILY PROTEIN-RELATED"/>
    <property type="match status" value="1"/>
</dbReference>
<proteinExistence type="inferred from homology"/>
<evidence type="ECO:0000256" key="2">
    <source>
        <dbReference type="SAM" id="MobiDB-lite"/>
    </source>
</evidence>